<feature type="transmembrane region" description="Helical" evidence="2">
    <location>
        <begin position="326"/>
        <end position="343"/>
    </location>
</feature>
<feature type="transmembrane region" description="Helical" evidence="2">
    <location>
        <begin position="275"/>
        <end position="295"/>
    </location>
</feature>
<evidence type="ECO:0000256" key="1">
    <source>
        <dbReference type="SAM" id="MobiDB-lite"/>
    </source>
</evidence>
<name>A0A0K6S780_9ALVE</name>
<evidence type="ECO:0008006" key="4">
    <source>
        <dbReference type="Google" id="ProtNLM"/>
    </source>
</evidence>
<evidence type="ECO:0000256" key="2">
    <source>
        <dbReference type="SAM" id="Phobius"/>
    </source>
</evidence>
<evidence type="ECO:0000313" key="3">
    <source>
        <dbReference type="EMBL" id="CUC09437.1"/>
    </source>
</evidence>
<keyword evidence="2" id="KW-0812">Transmembrane</keyword>
<feature type="transmembrane region" description="Helical" evidence="2">
    <location>
        <begin position="140"/>
        <end position="163"/>
    </location>
</feature>
<organism evidence="3">
    <name type="scientific">Chromera velia CCMP2878</name>
    <dbReference type="NCBI Taxonomy" id="1169474"/>
    <lineage>
        <taxon>Eukaryota</taxon>
        <taxon>Sar</taxon>
        <taxon>Alveolata</taxon>
        <taxon>Colpodellida</taxon>
        <taxon>Chromeraceae</taxon>
        <taxon>Chromera</taxon>
    </lineage>
</organism>
<feature type="compositionally biased region" description="Polar residues" evidence="1">
    <location>
        <begin position="70"/>
        <end position="80"/>
    </location>
</feature>
<accession>A0A0K6S780</accession>
<dbReference type="VEuPathDB" id="CryptoDB:Cvel_20080"/>
<sequence>MDLLPNGNCERLLPVDGELCTERVDLEAGHKVAGKRLEGQEDASGALGQKPPSDSGAVSSLKPEGAAPAGTTTEPIQPQKSSYKYSAEEWWLDPYDSDWWNSFDLFVLVAMSLWLLANLWSTHIVMPRFFSDFYTHHWKFFAVQALEAVVMLCIGACGGYLALVHNVRVNYTRKVQHFCAYLTPLLANLFYNSPYRRGSDEWLVMKSWNYWSTLMSFGILIYPVRTRVKFIKFVFAGLDRPEDRPNTLKWLMTQIFLGYVIILAFQWYFTYMHNGTASLLVFIPVLVTGIGDGLAEPVGVRFGAHKYSAYALCSNKKYTRSLEGSLCVYLSGVVFTGCFFNNFTQRVHFWVTLLVLPPLMTVAEAVSPHTWDTPFLMLTGCLVIWAVSFL</sequence>
<feature type="transmembrane region" description="Helical" evidence="2">
    <location>
        <begin position="208"/>
        <end position="224"/>
    </location>
</feature>
<feature type="region of interest" description="Disordered" evidence="1">
    <location>
        <begin position="35"/>
        <end position="80"/>
    </location>
</feature>
<feature type="transmembrane region" description="Helical" evidence="2">
    <location>
        <begin position="373"/>
        <end position="389"/>
    </location>
</feature>
<keyword evidence="2" id="KW-0472">Membrane</keyword>
<feature type="transmembrane region" description="Helical" evidence="2">
    <location>
        <begin position="99"/>
        <end position="120"/>
    </location>
</feature>
<dbReference type="EMBL" id="CDMZ01000856">
    <property type="protein sequence ID" value="CUC09437.1"/>
    <property type="molecule type" value="Genomic_DNA"/>
</dbReference>
<dbReference type="AlphaFoldDB" id="A0A0K6S780"/>
<feature type="transmembrane region" description="Helical" evidence="2">
    <location>
        <begin position="349"/>
        <end position="366"/>
    </location>
</feature>
<proteinExistence type="predicted"/>
<reference evidence="3" key="1">
    <citation type="submission" date="2014-11" db="EMBL/GenBank/DDBJ databases">
        <title>Molecular phylogeny of cliff fern family Woodsiaceae with morphological implications.</title>
        <authorList>
            <person name="Shao Y.-Z."/>
            <person name="Wei R."/>
            <person name="Zhang X.-C."/>
        </authorList>
    </citation>
    <scope>NUCLEOTIDE SEQUENCE</scope>
</reference>
<protein>
    <recommendedName>
        <fullName evidence="4">Dolichol kinase</fullName>
    </recommendedName>
</protein>
<gene>
    <name evidence="3" type="ORF">Cvel_20080.t1.CR1</name>
</gene>
<feature type="transmembrane region" description="Helical" evidence="2">
    <location>
        <begin position="250"/>
        <end position="269"/>
    </location>
</feature>
<keyword evidence="2" id="KW-1133">Transmembrane helix</keyword>